<dbReference type="Proteomes" id="UP000632273">
    <property type="component" value="Unassembled WGS sequence"/>
</dbReference>
<evidence type="ECO:0000313" key="3">
    <source>
        <dbReference type="EMBL" id="GGF12622.1"/>
    </source>
</evidence>
<dbReference type="Pfam" id="PF00072">
    <property type="entry name" value="Response_reg"/>
    <property type="match status" value="1"/>
</dbReference>
<keyword evidence="4" id="KW-1185">Reference proteome</keyword>
<dbReference type="InterPro" id="IPR011006">
    <property type="entry name" value="CheY-like_superfamily"/>
</dbReference>
<evidence type="ECO:0000259" key="2">
    <source>
        <dbReference type="PROSITE" id="PS50110"/>
    </source>
</evidence>
<organism evidence="3 4">
    <name type="scientific">Hymenobacter cavernae</name>
    <dbReference type="NCBI Taxonomy" id="2044852"/>
    <lineage>
        <taxon>Bacteria</taxon>
        <taxon>Pseudomonadati</taxon>
        <taxon>Bacteroidota</taxon>
        <taxon>Cytophagia</taxon>
        <taxon>Cytophagales</taxon>
        <taxon>Hymenobacteraceae</taxon>
        <taxon>Hymenobacter</taxon>
    </lineage>
</organism>
<dbReference type="PANTHER" id="PTHR44520:SF2">
    <property type="entry name" value="RESPONSE REGULATOR RCP1"/>
    <property type="match status" value="1"/>
</dbReference>
<proteinExistence type="predicted"/>
<sequence>MMPLPCVLLVDDDTTTNFLNRSLLTRLGVAERILVAQDGEQALRNLGQYCLPPTPSCPMLILLDVNMPGMNGIEFLEEYQQLPLAAQGAIVIVMLTTSLHPRDVQRVEQLGIVSGFVSKPLTPEKVHGLLHTHFPPGPTT</sequence>
<dbReference type="SUPFAM" id="SSF52172">
    <property type="entry name" value="CheY-like"/>
    <property type="match status" value="1"/>
</dbReference>
<gene>
    <name evidence="3" type="ORF">GCM10011383_24770</name>
</gene>
<dbReference type="PROSITE" id="PS50110">
    <property type="entry name" value="RESPONSE_REGULATORY"/>
    <property type="match status" value="1"/>
</dbReference>
<dbReference type="PANTHER" id="PTHR44520">
    <property type="entry name" value="RESPONSE REGULATOR RCP1-RELATED"/>
    <property type="match status" value="1"/>
</dbReference>
<evidence type="ECO:0000256" key="1">
    <source>
        <dbReference type="PROSITE-ProRule" id="PRU00169"/>
    </source>
</evidence>
<reference evidence="4" key="1">
    <citation type="journal article" date="2019" name="Int. J. Syst. Evol. Microbiol.">
        <title>The Global Catalogue of Microorganisms (GCM) 10K type strain sequencing project: providing services to taxonomists for standard genome sequencing and annotation.</title>
        <authorList>
            <consortium name="The Broad Institute Genomics Platform"/>
            <consortium name="The Broad Institute Genome Sequencing Center for Infectious Disease"/>
            <person name="Wu L."/>
            <person name="Ma J."/>
        </authorList>
    </citation>
    <scope>NUCLEOTIDE SEQUENCE [LARGE SCALE GENOMIC DNA]</scope>
    <source>
        <strain evidence="4">CGMCC 1.15197</strain>
    </source>
</reference>
<protein>
    <submittedName>
        <fullName evidence="3">Response regulator</fullName>
    </submittedName>
</protein>
<dbReference type="RefSeq" id="WP_188814320.1">
    <property type="nucleotide sequence ID" value="NZ_BMHT01000004.1"/>
</dbReference>
<name>A0ABQ1U7L0_9BACT</name>
<dbReference type="InterPro" id="IPR001789">
    <property type="entry name" value="Sig_transdc_resp-reg_receiver"/>
</dbReference>
<accession>A0ABQ1U7L0</accession>
<dbReference type="SMART" id="SM00448">
    <property type="entry name" value="REC"/>
    <property type="match status" value="1"/>
</dbReference>
<dbReference type="EMBL" id="BMHT01000004">
    <property type="protein sequence ID" value="GGF12622.1"/>
    <property type="molecule type" value="Genomic_DNA"/>
</dbReference>
<dbReference type="InterPro" id="IPR052893">
    <property type="entry name" value="TCS_response_regulator"/>
</dbReference>
<feature type="modified residue" description="4-aspartylphosphate" evidence="1">
    <location>
        <position position="64"/>
    </location>
</feature>
<feature type="domain" description="Response regulatory" evidence="2">
    <location>
        <begin position="6"/>
        <end position="134"/>
    </location>
</feature>
<dbReference type="Gene3D" id="3.40.50.2300">
    <property type="match status" value="1"/>
</dbReference>
<evidence type="ECO:0000313" key="4">
    <source>
        <dbReference type="Proteomes" id="UP000632273"/>
    </source>
</evidence>
<comment type="caution">
    <text evidence="3">The sequence shown here is derived from an EMBL/GenBank/DDBJ whole genome shotgun (WGS) entry which is preliminary data.</text>
</comment>
<keyword evidence="1" id="KW-0597">Phosphoprotein</keyword>